<proteinExistence type="predicted"/>
<comment type="caution">
    <text evidence="2">The sequence shown here is derived from an EMBL/GenBank/DDBJ whole genome shotgun (WGS) entry which is preliminary data.</text>
</comment>
<name>A0A9P6WVR4_RHIOR</name>
<evidence type="ECO:0000313" key="2">
    <source>
        <dbReference type="EMBL" id="KAG1293667.1"/>
    </source>
</evidence>
<gene>
    <name evidence="2" type="ORF">G6F64_013528</name>
</gene>
<accession>A0A9P6WVR4</accession>
<evidence type="ECO:0000256" key="1">
    <source>
        <dbReference type="SAM" id="MobiDB-lite"/>
    </source>
</evidence>
<keyword evidence="3" id="KW-1185">Reference proteome</keyword>
<dbReference type="EMBL" id="JAANQT010005711">
    <property type="protein sequence ID" value="KAG1293667.1"/>
    <property type="molecule type" value="Genomic_DNA"/>
</dbReference>
<reference evidence="2" key="1">
    <citation type="journal article" date="2020" name="Microb. Genom.">
        <title>Genetic diversity of clinical and environmental Mucorales isolates obtained from an investigation of mucormycosis cases among solid organ transplant recipients.</title>
        <authorList>
            <person name="Nguyen M.H."/>
            <person name="Kaul D."/>
            <person name="Muto C."/>
            <person name="Cheng S.J."/>
            <person name="Richter R.A."/>
            <person name="Bruno V.M."/>
            <person name="Liu G."/>
            <person name="Beyhan S."/>
            <person name="Sundermann A.J."/>
            <person name="Mounaud S."/>
            <person name="Pasculle A.W."/>
            <person name="Nierman W.C."/>
            <person name="Driscoll E."/>
            <person name="Cumbie R."/>
            <person name="Clancy C.J."/>
            <person name="Dupont C.L."/>
        </authorList>
    </citation>
    <scope>NUCLEOTIDE SEQUENCE</scope>
    <source>
        <strain evidence="2">GL11</strain>
    </source>
</reference>
<feature type="region of interest" description="Disordered" evidence="1">
    <location>
        <begin position="84"/>
        <end position="104"/>
    </location>
</feature>
<feature type="compositionally biased region" description="Polar residues" evidence="1">
    <location>
        <begin position="10"/>
        <end position="20"/>
    </location>
</feature>
<dbReference type="Proteomes" id="UP000716291">
    <property type="component" value="Unassembled WGS sequence"/>
</dbReference>
<dbReference type="AlphaFoldDB" id="A0A9P6WVR4"/>
<organism evidence="2 3">
    <name type="scientific">Rhizopus oryzae</name>
    <name type="common">Mucormycosis agent</name>
    <name type="synonym">Rhizopus arrhizus var. delemar</name>
    <dbReference type="NCBI Taxonomy" id="64495"/>
    <lineage>
        <taxon>Eukaryota</taxon>
        <taxon>Fungi</taxon>
        <taxon>Fungi incertae sedis</taxon>
        <taxon>Mucoromycota</taxon>
        <taxon>Mucoromycotina</taxon>
        <taxon>Mucoromycetes</taxon>
        <taxon>Mucorales</taxon>
        <taxon>Mucorineae</taxon>
        <taxon>Rhizopodaceae</taxon>
        <taxon>Rhizopus</taxon>
    </lineage>
</organism>
<evidence type="ECO:0000313" key="3">
    <source>
        <dbReference type="Proteomes" id="UP000716291"/>
    </source>
</evidence>
<sequence>MRKQKDTLSKHSSSQQVSNTWKTNLVVKKMPLVSSSLNNTTKQPINSEFFKQQQEEITIEEVIQTSGTQAGVVVAEAVEKPFMEDEDVGTQPPTTNTSPTTTNHSNKQLILLRQATSIKNNKHDFVISLNNKFYSTPPSTINYIIHTKLRDSSRWNRPRGPSSTFYQFLEDDHSTPMATIGDSRWTTNCKST</sequence>
<feature type="region of interest" description="Disordered" evidence="1">
    <location>
        <begin position="1"/>
        <end position="20"/>
    </location>
</feature>
<feature type="compositionally biased region" description="Low complexity" evidence="1">
    <location>
        <begin position="90"/>
        <end position="104"/>
    </location>
</feature>
<protein>
    <submittedName>
        <fullName evidence="2">Uncharacterized protein</fullName>
    </submittedName>
</protein>